<dbReference type="STRING" id="32040.SAMN04489710_103280"/>
<sequence length="325" mass="33887">MPETDPQDFRPPSSRPAPASALRWVVAGVAGAIAVAGAAWWMGWLPPPTQMPAPIPPASVASGAQGAAPVPPPVAAASGPEHPVAPEGPAAPATPAEADAAIARSLGEWLGGERVAALLRVDEIVRRIVVTVDNLPRTQAPAGLWPVQPAPQRFLVQAVPGSAVAENGAPLHATVAPANAARYGALVALAEAVPREQAVALYRQLYPLFQQTYVELGYPKGYFNDRLVAVLGHLLQTPEVQGPLDVQLTRVQGEVPSTRPWVRYEFADPHLQALSSGQKMLLRIGPENARRVKAVLADVRRRLASGDARPGAAAAAPAVSASAAQ</sequence>
<feature type="compositionally biased region" description="Low complexity" evidence="1">
    <location>
        <begin position="75"/>
        <end position="96"/>
    </location>
</feature>
<keyword evidence="2" id="KW-0812">Transmembrane</keyword>
<feature type="transmembrane region" description="Helical" evidence="2">
    <location>
        <begin position="21"/>
        <end position="44"/>
    </location>
</feature>
<keyword evidence="4" id="KW-1185">Reference proteome</keyword>
<dbReference type="Pfam" id="PF11219">
    <property type="entry name" value="DUF3014"/>
    <property type="match status" value="1"/>
</dbReference>
<evidence type="ECO:0008006" key="5">
    <source>
        <dbReference type="Google" id="ProtNLM"/>
    </source>
</evidence>
<proteinExistence type="predicted"/>
<name>A0A1I1TCJ9_9BURK</name>
<keyword evidence="2" id="KW-0472">Membrane</keyword>
<evidence type="ECO:0000256" key="2">
    <source>
        <dbReference type="SAM" id="Phobius"/>
    </source>
</evidence>
<feature type="region of interest" description="Disordered" evidence="1">
    <location>
        <begin position="56"/>
        <end position="96"/>
    </location>
</feature>
<evidence type="ECO:0000313" key="4">
    <source>
        <dbReference type="Proteomes" id="UP000199517"/>
    </source>
</evidence>
<dbReference type="Proteomes" id="UP000199517">
    <property type="component" value="Unassembled WGS sequence"/>
</dbReference>
<accession>A0A1I1TCJ9</accession>
<keyword evidence="2" id="KW-1133">Transmembrane helix</keyword>
<organism evidence="3 4">
    <name type="scientific">Paracidovorax konjaci</name>
    <dbReference type="NCBI Taxonomy" id="32040"/>
    <lineage>
        <taxon>Bacteria</taxon>
        <taxon>Pseudomonadati</taxon>
        <taxon>Pseudomonadota</taxon>
        <taxon>Betaproteobacteria</taxon>
        <taxon>Burkholderiales</taxon>
        <taxon>Comamonadaceae</taxon>
        <taxon>Paracidovorax</taxon>
    </lineage>
</organism>
<dbReference type="OrthoDB" id="5502479at2"/>
<dbReference type="RefSeq" id="WP_092950371.1">
    <property type="nucleotide sequence ID" value="NZ_FOMQ01000003.1"/>
</dbReference>
<gene>
    <name evidence="3" type="ORF">SAMN04489710_103280</name>
</gene>
<protein>
    <recommendedName>
        <fullName evidence="5">DUF3014 domain-containing protein</fullName>
    </recommendedName>
</protein>
<dbReference type="InterPro" id="IPR021382">
    <property type="entry name" value="DUF3014"/>
</dbReference>
<reference evidence="4" key="1">
    <citation type="submission" date="2016-10" db="EMBL/GenBank/DDBJ databases">
        <authorList>
            <person name="Varghese N."/>
            <person name="Submissions S."/>
        </authorList>
    </citation>
    <scope>NUCLEOTIDE SEQUENCE [LARGE SCALE GENOMIC DNA]</scope>
    <source>
        <strain evidence="4">DSM 7481</strain>
    </source>
</reference>
<evidence type="ECO:0000313" key="3">
    <source>
        <dbReference type="EMBL" id="SFD56344.1"/>
    </source>
</evidence>
<dbReference type="EMBL" id="FOMQ01000003">
    <property type="protein sequence ID" value="SFD56344.1"/>
    <property type="molecule type" value="Genomic_DNA"/>
</dbReference>
<dbReference type="AlphaFoldDB" id="A0A1I1TCJ9"/>
<feature type="compositionally biased region" description="Low complexity" evidence="1">
    <location>
        <begin position="58"/>
        <end position="68"/>
    </location>
</feature>
<evidence type="ECO:0000256" key="1">
    <source>
        <dbReference type="SAM" id="MobiDB-lite"/>
    </source>
</evidence>